<feature type="compositionally biased region" description="Basic residues" evidence="1">
    <location>
        <begin position="288"/>
        <end position="297"/>
    </location>
</feature>
<evidence type="ECO:0000313" key="2">
    <source>
        <dbReference type="EMBL" id="MFC7387583.1"/>
    </source>
</evidence>
<keyword evidence="3" id="KW-1185">Reference proteome</keyword>
<dbReference type="InterPro" id="IPR009776">
    <property type="entry name" value="Spore_0_M"/>
</dbReference>
<organism evidence="2 3">
    <name type="scientific">Sphaerisporangium rhizosphaerae</name>
    <dbReference type="NCBI Taxonomy" id="2269375"/>
    <lineage>
        <taxon>Bacteria</taxon>
        <taxon>Bacillati</taxon>
        <taxon>Actinomycetota</taxon>
        <taxon>Actinomycetes</taxon>
        <taxon>Streptosporangiales</taxon>
        <taxon>Streptosporangiaceae</taxon>
        <taxon>Sphaerisporangium</taxon>
    </lineage>
</organism>
<evidence type="ECO:0000313" key="3">
    <source>
        <dbReference type="Proteomes" id="UP001596496"/>
    </source>
</evidence>
<dbReference type="PANTHER" id="PTHR40053">
    <property type="entry name" value="SPORULATION-CONTROL PROTEIN SPO0M"/>
    <property type="match status" value="1"/>
</dbReference>
<gene>
    <name evidence="2" type="ORF">ACFQSB_35635</name>
</gene>
<dbReference type="Pfam" id="PF07070">
    <property type="entry name" value="Spo0M"/>
    <property type="match status" value="1"/>
</dbReference>
<protein>
    <submittedName>
        <fullName evidence="2">Sporulation protein</fullName>
    </submittedName>
</protein>
<dbReference type="EMBL" id="JBHTCG010000040">
    <property type="protein sequence ID" value="MFC7387583.1"/>
    <property type="molecule type" value="Genomic_DNA"/>
</dbReference>
<dbReference type="RefSeq" id="WP_380831346.1">
    <property type="nucleotide sequence ID" value="NZ_JBHTCG010000040.1"/>
</dbReference>
<reference evidence="3" key="1">
    <citation type="journal article" date="2019" name="Int. J. Syst. Evol. Microbiol.">
        <title>The Global Catalogue of Microorganisms (GCM) 10K type strain sequencing project: providing services to taxonomists for standard genome sequencing and annotation.</title>
        <authorList>
            <consortium name="The Broad Institute Genomics Platform"/>
            <consortium name="The Broad Institute Genome Sequencing Center for Infectious Disease"/>
            <person name="Wu L."/>
            <person name="Ma J."/>
        </authorList>
    </citation>
    <scope>NUCLEOTIDE SEQUENCE [LARGE SCALE GENOMIC DNA]</scope>
    <source>
        <strain evidence="3">CECT 7649</strain>
    </source>
</reference>
<comment type="caution">
    <text evidence="2">The sequence shown here is derived from an EMBL/GenBank/DDBJ whole genome shotgun (WGS) entry which is preliminary data.</text>
</comment>
<accession>A0ABW2PDF5</accession>
<sequence>MVFKRMLGALGVGGPSVDTVLSTTRVRPGGTLTGEVRVKGGDFPSDIEYVSLSLVARVEVESGDTEHTGTAEFFGARVCGPFHLREGELRTIPFQMPLPWETPVTEVNGTRPHGAFVGVRTELSVAKAVDKGDLDPISVVPLPSQEEVLRAFARLGFHLKSADLEAGRLHGVHQRLPFFQEIEFHPPAAWAGRVNEVELTFVADPAGLVVVLEADKRARLFQPGHDAIGRFQATHEQAARIDWAAEIGRWLDGVANGHHAAGHSGHSGYGGHGTYGGQYWHQGDPHGHGGHYGHHRDHHDGPGWGAVAAAGAAGVIGGIVAAEAIDEIGDFFDGDGEDGGDW</sequence>
<dbReference type="Proteomes" id="UP001596496">
    <property type="component" value="Unassembled WGS sequence"/>
</dbReference>
<proteinExistence type="predicted"/>
<name>A0ABW2PDF5_9ACTN</name>
<evidence type="ECO:0000256" key="1">
    <source>
        <dbReference type="SAM" id="MobiDB-lite"/>
    </source>
</evidence>
<feature type="region of interest" description="Disordered" evidence="1">
    <location>
        <begin position="280"/>
        <end position="299"/>
    </location>
</feature>
<dbReference type="PANTHER" id="PTHR40053:SF1">
    <property type="entry name" value="SPORULATION-CONTROL PROTEIN SPO0M"/>
    <property type="match status" value="1"/>
</dbReference>